<dbReference type="GO" id="GO:0016787">
    <property type="term" value="F:hydrolase activity"/>
    <property type="evidence" value="ECO:0007669"/>
    <property type="project" value="UniProtKB-KW"/>
</dbReference>
<organism evidence="6 7">
    <name type="scientific">Nonomuraea bangladeshensis</name>
    <dbReference type="NCBI Taxonomy" id="404385"/>
    <lineage>
        <taxon>Bacteria</taxon>
        <taxon>Bacillati</taxon>
        <taxon>Actinomycetota</taxon>
        <taxon>Actinomycetes</taxon>
        <taxon>Streptosporangiales</taxon>
        <taxon>Streptosporangiaceae</taxon>
        <taxon>Nonomuraea</taxon>
    </lineage>
</organism>
<accession>A0ABV3GX59</accession>
<feature type="domain" description="AB hydrolase-1" evidence="4">
    <location>
        <begin position="72"/>
        <end position="255"/>
    </location>
</feature>
<dbReference type="Pfam" id="PF00561">
    <property type="entry name" value="Abhydrolase_1"/>
    <property type="match status" value="1"/>
</dbReference>
<evidence type="ECO:0000256" key="3">
    <source>
        <dbReference type="ARBA" id="ARBA00022801"/>
    </source>
</evidence>
<dbReference type="EMBL" id="JBFARM010000002">
    <property type="protein sequence ID" value="MEV4284876.1"/>
    <property type="molecule type" value="Genomic_DNA"/>
</dbReference>
<dbReference type="Gene3D" id="3.40.50.1820">
    <property type="entry name" value="alpha/beta hydrolase"/>
    <property type="match status" value="1"/>
</dbReference>
<comment type="similarity">
    <text evidence="1">Belongs to the peptidase S33 family.</text>
</comment>
<sequence>MFTPLVLALTLLGSGFQTQQTPAFDWAACPGDKVGMACADLQVPVDWQKPDGRKITLKLGRLKATGVSEGSVLIAYGGPGAPGIAMTQEYAHWWANLRKRMDIVTWDTRGYGEQFGGLSTGLPCVWTRVPLPEFPADDADFGRLSDTNRGHAETCRNKDPELFANMSSADHARDMEAIRKALGESQLNFYGASYAGIYAQDYARLFPSKVRTMVIDGTISHVGDDWTAEMIEMAKLNEKVFARFFDWCAGEGKCPEMPAQWRGLIAKAERSPIPVKSVGIAYTSGDLQALALGLAMRGKDNYPKLAAAIGKAVRGDASGFVPDRGARYPDQTTGVTECTDWPRAANRADLDKALARVRKVAPNAGAANTLLTGTLACIGWPVTVTNPPAPLPKGLPPMLGAGAWRESDAVARVLKQVPGSATIHDDEPGHTLYGFNACARDHIDRYFTGRTLPAESTSC</sequence>
<dbReference type="InterPro" id="IPR013595">
    <property type="entry name" value="Pept_S33_TAP-like_C"/>
</dbReference>
<evidence type="ECO:0000313" key="7">
    <source>
        <dbReference type="Proteomes" id="UP001552427"/>
    </source>
</evidence>
<dbReference type="PANTHER" id="PTHR43248:SF29">
    <property type="entry name" value="TRIPEPTIDYL AMINOPEPTIDASE"/>
    <property type="match status" value="1"/>
</dbReference>
<dbReference type="Pfam" id="PF08386">
    <property type="entry name" value="Abhydrolase_4"/>
    <property type="match status" value="1"/>
</dbReference>
<dbReference type="InterPro" id="IPR000073">
    <property type="entry name" value="AB_hydrolase_1"/>
</dbReference>
<feature type="domain" description="Peptidase S33 tripeptidyl aminopeptidase-like C-terminal" evidence="5">
    <location>
        <begin position="367"/>
        <end position="459"/>
    </location>
</feature>
<dbReference type="PANTHER" id="PTHR43248">
    <property type="entry name" value="2-SUCCINYL-6-HYDROXY-2,4-CYCLOHEXADIENE-1-CARBOXYLATE SYNTHASE"/>
    <property type="match status" value="1"/>
</dbReference>
<keyword evidence="3 6" id="KW-0378">Hydrolase</keyword>
<gene>
    <name evidence="6" type="ORF">AB0K40_05180</name>
</gene>
<dbReference type="RefSeq" id="WP_364445301.1">
    <property type="nucleotide sequence ID" value="NZ_JBFARM010000002.1"/>
</dbReference>
<dbReference type="InterPro" id="IPR029058">
    <property type="entry name" value="AB_hydrolase_fold"/>
</dbReference>
<evidence type="ECO:0000256" key="1">
    <source>
        <dbReference type="ARBA" id="ARBA00010088"/>
    </source>
</evidence>
<proteinExistence type="inferred from homology"/>
<name>A0ABV3GX59_9ACTN</name>
<dbReference type="Proteomes" id="UP001552427">
    <property type="component" value="Unassembled WGS sequence"/>
</dbReference>
<reference evidence="6 7" key="1">
    <citation type="submission" date="2024-06" db="EMBL/GenBank/DDBJ databases">
        <title>The Natural Products Discovery Center: Release of the First 8490 Sequenced Strains for Exploring Actinobacteria Biosynthetic Diversity.</title>
        <authorList>
            <person name="Kalkreuter E."/>
            <person name="Kautsar S.A."/>
            <person name="Yang D."/>
            <person name="Bader C.D."/>
            <person name="Teijaro C.N."/>
            <person name="Fluegel L."/>
            <person name="Davis C.M."/>
            <person name="Simpson J.R."/>
            <person name="Lauterbach L."/>
            <person name="Steele A.D."/>
            <person name="Gui C."/>
            <person name="Meng S."/>
            <person name="Li G."/>
            <person name="Viehrig K."/>
            <person name="Ye F."/>
            <person name="Su P."/>
            <person name="Kiefer A.F."/>
            <person name="Nichols A."/>
            <person name="Cepeda A.J."/>
            <person name="Yan W."/>
            <person name="Fan B."/>
            <person name="Jiang Y."/>
            <person name="Adhikari A."/>
            <person name="Zheng C.-J."/>
            <person name="Schuster L."/>
            <person name="Cowan T.M."/>
            <person name="Smanski M.J."/>
            <person name="Chevrette M.G."/>
            <person name="De Carvalho L.P.S."/>
            <person name="Shen B."/>
        </authorList>
    </citation>
    <scope>NUCLEOTIDE SEQUENCE [LARGE SCALE GENOMIC DNA]</scope>
    <source>
        <strain evidence="6 7">NPDC049574</strain>
    </source>
</reference>
<keyword evidence="7" id="KW-1185">Reference proteome</keyword>
<protein>
    <submittedName>
        <fullName evidence="6">Alpha/beta fold hydrolase</fullName>
    </submittedName>
</protein>
<evidence type="ECO:0000259" key="4">
    <source>
        <dbReference type="Pfam" id="PF00561"/>
    </source>
</evidence>
<dbReference type="InterPro" id="IPR051601">
    <property type="entry name" value="Serine_prot/Carboxylest_S33"/>
</dbReference>
<evidence type="ECO:0000259" key="5">
    <source>
        <dbReference type="Pfam" id="PF08386"/>
    </source>
</evidence>
<comment type="caution">
    <text evidence="6">The sequence shown here is derived from an EMBL/GenBank/DDBJ whole genome shotgun (WGS) entry which is preliminary data.</text>
</comment>
<dbReference type="SUPFAM" id="SSF53474">
    <property type="entry name" value="alpha/beta-Hydrolases"/>
    <property type="match status" value="1"/>
</dbReference>
<evidence type="ECO:0000256" key="2">
    <source>
        <dbReference type="ARBA" id="ARBA00022729"/>
    </source>
</evidence>
<evidence type="ECO:0000313" key="6">
    <source>
        <dbReference type="EMBL" id="MEV4284876.1"/>
    </source>
</evidence>
<keyword evidence="2" id="KW-0732">Signal</keyword>